<proteinExistence type="predicted"/>
<dbReference type="InterPro" id="IPR019080">
    <property type="entry name" value="YqaJ_viral_recombinase"/>
</dbReference>
<dbReference type="NCBIfam" id="TIGR03033">
    <property type="entry name" value="phage_rel_nuc"/>
    <property type="match status" value="1"/>
</dbReference>
<dbReference type="PANTHER" id="PTHR46609">
    <property type="entry name" value="EXONUCLEASE, PHAGE-TYPE/RECB, C-TERMINAL DOMAIN-CONTAINING PROTEIN"/>
    <property type="match status" value="1"/>
</dbReference>
<dbReference type="PANTHER" id="PTHR46609:SF6">
    <property type="entry name" value="EXONUCLEASE, PHAGE-TYPE_RECB, C-TERMINAL DOMAIN-CONTAINING PROTEIN-RELATED"/>
    <property type="match status" value="1"/>
</dbReference>
<gene>
    <name evidence="2" type="ORF">H8S47_16790</name>
</gene>
<dbReference type="SUPFAM" id="SSF52980">
    <property type="entry name" value="Restriction endonuclease-like"/>
    <property type="match status" value="1"/>
</dbReference>
<sequence length="211" mass="23240">MASAPIEQRTPEWFAARAGKVTASRIADVMAKTAKGWGASRADYLSQIVRERVLGQCEPSFTNAAMQWGTDQEPNARDCYAFTTGLSVIEEGFVPHPTITMAGASPDGLVEADGMVEIKCPNPATHQATLLGGPIADKYMKQMQFQMACTGRQWCDFASYDPRWGVDMQLHVTRVPRNDEMIAAIEAAVIEFLAEVERDYVALTDRYQKAA</sequence>
<protein>
    <submittedName>
        <fullName evidence="2">YqaJ viral recombinase family protein</fullName>
    </submittedName>
</protein>
<keyword evidence="3" id="KW-1185">Reference proteome</keyword>
<organism evidence="2 3">
    <name type="scientific">Sphingomonas albertensis</name>
    <dbReference type="NCBI Taxonomy" id="2762591"/>
    <lineage>
        <taxon>Bacteria</taxon>
        <taxon>Pseudomonadati</taxon>
        <taxon>Pseudomonadota</taxon>
        <taxon>Alphaproteobacteria</taxon>
        <taxon>Sphingomonadales</taxon>
        <taxon>Sphingomonadaceae</taxon>
        <taxon>Sphingomonas</taxon>
    </lineage>
</organism>
<dbReference type="Proteomes" id="UP000597613">
    <property type="component" value="Unassembled WGS sequence"/>
</dbReference>
<dbReference type="RefSeq" id="WP_187504924.1">
    <property type="nucleotide sequence ID" value="NZ_CP162536.1"/>
</dbReference>
<dbReference type="Pfam" id="PF09588">
    <property type="entry name" value="YqaJ"/>
    <property type="match status" value="1"/>
</dbReference>
<dbReference type="InterPro" id="IPR051703">
    <property type="entry name" value="NF-kappa-B_Signaling_Reg"/>
</dbReference>
<feature type="domain" description="YqaJ viral recombinase" evidence="1">
    <location>
        <begin position="12"/>
        <end position="153"/>
    </location>
</feature>
<accession>A0ABR7ASS1</accession>
<evidence type="ECO:0000313" key="3">
    <source>
        <dbReference type="Proteomes" id="UP000597613"/>
    </source>
</evidence>
<evidence type="ECO:0000313" key="2">
    <source>
        <dbReference type="EMBL" id="MBC3943337.1"/>
    </source>
</evidence>
<comment type="caution">
    <text evidence="2">The sequence shown here is derived from an EMBL/GenBank/DDBJ whole genome shotgun (WGS) entry which is preliminary data.</text>
</comment>
<evidence type="ECO:0000259" key="1">
    <source>
        <dbReference type="Pfam" id="PF09588"/>
    </source>
</evidence>
<reference evidence="2 3" key="1">
    <citation type="submission" date="2020-08" db="EMBL/GenBank/DDBJ databases">
        <title>Putative novel bacterial strains isolated from necrotic wheat leaf tissues caused by Xanthomonas translucens.</title>
        <authorList>
            <person name="Tambong J.T."/>
        </authorList>
    </citation>
    <scope>NUCLEOTIDE SEQUENCE [LARGE SCALE GENOMIC DNA]</scope>
    <source>
        <strain evidence="3">DOAB 1063</strain>
    </source>
</reference>
<dbReference type="CDD" id="cd22343">
    <property type="entry name" value="PDDEXK_lambda_exonuclease-like"/>
    <property type="match status" value="1"/>
</dbReference>
<dbReference type="InterPro" id="IPR017482">
    <property type="entry name" value="Lambda-type_endonuclease"/>
</dbReference>
<name>A0ABR7ASS1_9SPHN</name>
<dbReference type="Gene3D" id="3.90.320.10">
    <property type="match status" value="1"/>
</dbReference>
<dbReference type="InterPro" id="IPR011335">
    <property type="entry name" value="Restrct_endonuc-II-like"/>
</dbReference>
<dbReference type="InterPro" id="IPR011604">
    <property type="entry name" value="PDDEXK-like_dom_sf"/>
</dbReference>
<dbReference type="EMBL" id="JACONT010000048">
    <property type="protein sequence ID" value="MBC3943337.1"/>
    <property type="molecule type" value="Genomic_DNA"/>
</dbReference>